<dbReference type="KEGG" id="ahu:A6A40_30040"/>
<dbReference type="Gene3D" id="3.40.50.720">
    <property type="entry name" value="NAD(P)-binding Rossmann-like Domain"/>
    <property type="match status" value="1"/>
</dbReference>
<evidence type="ECO:0000256" key="9">
    <source>
        <dbReference type="PIRSR" id="PIRSR036684-2"/>
    </source>
</evidence>
<evidence type="ECO:0000256" key="4">
    <source>
        <dbReference type="ARBA" id="ARBA00008756"/>
    </source>
</evidence>
<dbReference type="Pfam" id="PF00390">
    <property type="entry name" value="malic"/>
    <property type="match status" value="1"/>
</dbReference>
<dbReference type="InterPro" id="IPR012302">
    <property type="entry name" value="Malic_NAD-bd"/>
</dbReference>
<dbReference type="PROSITE" id="PS00331">
    <property type="entry name" value="MALIC_ENZYMES"/>
    <property type="match status" value="1"/>
</dbReference>
<dbReference type="AlphaFoldDB" id="A0A2R4VXS1"/>
<evidence type="ECO:0000256" key="6">
    <source>
        <dbReference type="ARBA" id="ARBA00023002"/>
    </source>
</evidence>
<feature type="domain" description="Malic enzyme NAD-binding" evidence="11">
    <location>
        <begin position="163"/>
        <end position="400"/>
    </location>
</feature>
<dbReference type="SUPFAM" id="SSF53223">
    <property type="entry name" value="Aminoacid dehydrogenase-like, N-terminal domain"/>
    <property type="match status" value="1"/>
</dbReference>
<dbReference type="SMART" id="SM00919">
    <property type="entry name" value="Malic_M"/>
    <property type="match status" value="1"/>
</dbReference>
<reference evidence="13 14" key="1">
    <citation type="submission" date="2018-04" db="EMBL/GenBank/DDBJ databases">
        <title>Complete genome sequence of the nitrogen-fixing bacterium Azospirillum humicireducens type strain SgZ-5.</title>
        <authorList>
            <person name="Yu Z."/>
        </authorList>
    </citation>
    <scope>NUCLEOTIDE SEQUENCE [LARGE SCALE GENOMIC DNA]</scope>
    <source>
        <strain evidence="13 14">SgZ-5</strain>
        <plasmid evidence="13 14">pYZ6</plasmid>
    </source>
</reference>
<dbReference type="Pfam" id="PF01515">
    <property type="entry name" value="PTA_PTB"/>
    <property type="match status" value="1"/>
</dbReference>
<evidence type="ECO:0000313" key="13">
    <source>
        <dbReference type="EMBL" id="AWB09197.1"/>
    </source>
</evidence>
<dbReference type="GO" id="GO:0006108">
    <property type="term" value="P:malate metabolic process"/>
    <property type="evidence" value="ECO:0007669"/>
    <property type="project" value="InterPro"/>
</dbReference>
<evidence type="ECO:0000256" key="2">
    <source>
        <dbReference type="ARBA" id="ARBA00001946"/>
    </source>
</evidence>
<keyword evidence="13" id="KW-0614">Plasmid</keyword>
<dbReference type="Proteomes" id="UP000077405">
    <property type="component" value="Plasmid pYZ6"/>
</dbReference>
<dbReference type="GO" id="GO:0016746">
    <property type="term" value="F:acyltransferase activity"/>
    <property type="evidence" value="ECO:0007669"/>
    <property type="project" value="InterPro"/>
</dbReference>
<keyword evidence="10" id="KW-0521">NADP</keyword>
<dbReference type="SUPFAM" id="SSF51735">
    <property type="entry name" value="NAD(P)-binding Rossmann-fold domains"/>
    <property type="match status" value="1"/>
</dbReference>
<dbReference type="InterPro" id="IPR012301">
    <property type="entry name" value="Malic_N_dom"/>
</dbReference>
<evidence type="ECO:0000256" key="7">
    <source>
        <dbReference type="ARBA" id="ARBA00023268"/>
    </source>
</evidence>
<dbReference type="PANTHER" id="PTHR43237:SF4">
    <property type="entry name" value="NADP-DEPENDENT MALIC ENZYME"/>
    <property type="match status" value="1"/>
</dbReference>
<evidence type="ECO:0000256" key="3">
    <source>
        <dbReference type="ARBA" id="ARBA00007686"/>
    </source>
</evidence>
<dbReference type="OrthoDB" id="9805787at2"/>
<keyword evidence="6 13" id="KW-0560">Oxidoreductase</keyword>
<dbReference type="CDD" id="cd05311">
    <property type="entry name" value="NAD_bind_2_malic_enz"/>
    <property type="match status" value="1"/>
</dbReference>
<dbReference type="Pfam" id="PF03949">
    <property type="entry name" value="Malic_M"/>
    <property type="match status" value="1"/>
</dbReference>
<dbReference type="InterPro" id="IPR042113">
    <property type="entry name" value="P_AcTrfase_dom1"/>
</dbReference>
<dbReference type="GO" id="GO:0051287">
    <property type="term" value="F:NAD binding"/>
    <property type="evidence" value="ECO:0007669"/>
    <property type="project" value="InterPro"/>
</dbReference>
<dbReference type="FunFam" id="3.40.50.720:FF:000095">
    <property type="entry name" value="NADP-dependent malic enzyme"/>
    <property type="match status" value="1"/>
</dbReference>
<evidence type="ECO:0000256" key="1">
    <source>
        <dbReference type="ARBA" id="ARBA00001936"/>
    </source>
</evidence>
<evidence type="ECO:0000256" key="10">
    <source>
        <dbReference type="PIRSR" id="PIRSR036684-3"/>
    </source>
</evidence>
<evidence type="ECO:0000313" key="14">
    <source>
        <dbReference type="Proteomes" id="UP000077405"/>
    </source>
</evidence>
<dbReference type="GO" id="GO:0004473">
    <property type="term" value="F:malate dehydrogenase (decarboxylating) (NADP+) activity"/>
    <property type="evidence" value="ECO:0007669"/>
    <property type="project" value="UniProtKB-EC"/>
</dbReference>
<geneLocation type="plasmid" evidence="13 14">
    <name>pYZ6</name>
</geneLocation>
<dbReference type="InterPro" id="IPR045213">
    <property type="entry name" value="Malic_NAD-bd_bact_type"/>
</dbReference>
<feature type="binding site" evidence="9">
    <location>
        <position position="136"/>
    </location>
    <ligand>
        <name>a divalent metal cation</name>
        <dbReference type="ChEBI" id="CHEBI:60240"/>
    </ligand>
</feature>
<dbReference type="Gene3D" id="3.40.50.10950">
    <property type="match status" value="1"/>
</dbReference>
<dbReference type="Gene3D" id="3.40.50.10380">
    <property type="entry name" value="Malic enzyme, N-terminal domain"/>
    <property type="match status" value="1"/>
</dbReference>
<sequence length="766" mass="81651">MSGDLKERALEYHRCGKPGKLAIVPTKPMMTQRDLALAYSPGVAFACSDIVADPANAAEVTARGNLVAVISNGTAVLGLGDIGPLASKPVMEGKAVLFKKFADIDVFDIEVDEKDVDALVDTIARLEPTFGAINLEDIGAPACFEVERRLKERMKIPVFHDDQHGTAIVVAAAVYNALQVIGKRFEDVRIVSTGGGAAGIACLDLLVGMGVKRANIVLVDREGVVYQGRNAGMNPYKDRYATAGSVRSLGEAMVGADIFLGLSGPGVLTGAMVKTMAAKPLILALANPDPEITPEEARAARPDAIIATGRSDYPNQVNNVLCFPFIFRGALDVGATTINEAMKIACVKAIADMARIEASDVVAAAYTGEQLRFGPDYILPKPFDPRLIVDVASAVAQAAMESGVATRPIPDLRAYRERLGQYVFRSGLVMKPVFHKAAQAPKRVVYAEGEDERVLRAAQVAVDEGIARPILLGRDEVVARRIEQLGLRLVPGRDVTVVDPVRDPRCHEYADVYRQVMGRRGVSPNFAATMVRADATVFASLMVRRGAADAMVCGTAGRYAEHHRHVRDLLGRRGDAPVSAAMTLLILGKGTYFLTDTHVNPDPSAEEIAEIAVLAAEKVRHFGIEPKVALLSHSNFGSSDSPSALKMRAACELLRRRAPELEADGEMQAGAALCETVRDAALPNGRLRGQANLLVMPTLDAANIAFEMLKVLSDGLAVGPILLGVSAPAHIVTPEITTRGIVNVTALAVVDAQIDNTPVPLRQAAE</sequence>
<dbReference type="InterPro" id="IPR015884">
    <property type="entry name" value="Malic_enzyme_CS"/>
</dbReference>
<dbReference type="Gene3D" id="3.40.50.10750">
    <property type="entry name" value="Isocitrate/Isopropylmalate dehydrogenase-like"/>
    <property type="match status" value="1"/>
</dbReference>
<dbReference type="GO" id="GO:0046872">
    <property type="term" value="F:metal ion binding"/>
    <property type="evidence" value="ECO:0007669"/>
    <property type="project" value="UniProtKB-KW"/>
</dbReference>
<dbReference type="InterPro" id="IPR037062">
    <property type="entry name" value="Malic_N_dom_sf"/>
</dbReference>
<keyword evidence="7" id="KW-0511">Multifunctional enzyme</keyword>
<dbReference type="EC" id="1.1.1.40" evidence="13"/>
<comment type="cofactor">
    <cofactor evidence="2">
        <name>Mg(2+)</name>
        <dbReference type="ChEBI" id="CHEBI:18420"/>
    </cofactor>
</comment>
<dbReference type="PIRSF" id="PIRSF036684">
    <property type="entry name" value="ME_PTA"/>
    <property type="match status" value="1"/>
</dbReference>
<dbReference type="InterPro" id="IPR051674">
    <property type="entry name" value="Malate_Decarboxylase"/>
</dbReference>
<dbReference type="FunFam" id="3.40.50.10380:FF:000003">
    <property type="entry name" value="NADP-dependent malic enzyme"/>
    <property type="match status" value="1"/>
</dbReference>
<dbReference type="InterPro" id="IPR012188">
    <property type="entry name" value="ME_PTA"/>
</dbReference>
<dbReference type="EMBL" id="CP028907">
    <property type="protein sequence ID" value="AWB09197.1"/>
    <property type="molecule type" value="Genomic_DNA"/>
</dbReference>
<feature type="binding site" evidence="10">
    <location>
        <begin position="76"/>
        <end position="83"/>
    </location>
    <ligand>
        <name>NADP(+)</name>
        <dbReference type="ChEBI" id="CHEBI:58349"/>
    </ligand>
</feature>
<feature type="binding site" evidence="9">
    <location>
        <position position="137"/>
    </location>
    <ligand>
        <name>a divalent metal cation</name>
        <dbReference type="ChEBI" id="CHEBI:60240"/>
    </ligand>
</feature>
<evidence type="ECO:0000256" key="8">
    <source>
        <dbReference type="PIRSR" id="PIRSR036684-1"/>
    </source>
</evidence>
<organism evidence="13 14">
    <name type="scientific">Azospirillum humicireducens</name>
    <dbReference type="NCBI Taxonomy" id="1226968"/>
    <lineage>
        <taxon>Bacteria</taxon>
        <taxon>Pseudomonadati</taxon>
        <taxon>Pseudomonadota</taxon>
        <taxon>Alphaproteobacteria</taxon>
        <taxon>Rhodospirillales</taxon>
        <taxon>Azospirillaceae</taxon>
        <taxon>Azospirillum</taxon>
    </lineage>
</organism>
<dbReference type="PANTHER" id="PTHR43237">
    <property type="entry name" value="NADP-DEPENDENT MALIC ENZYME"/>
    <property type="match status" value="1"/>
</dbReference>
<evidence type="ECO:0000259" key="11">
    <source>
        <dbReference type="SMART" id="SM00919"/>
    </source>
</evidence>
<evidence type="ECO:0000259" key="12">
    <source>
        <dbReference type="SMART" id="SM01274"/>
    </source>
</evidence>
<accession>A0A2R4VXS1</accession>
<dbReference type="InterPro" id="IPR042112">
    <property type="entry name" value="P_AcTrfase_dom2"/>
</dbReference>
<keyword evidence="5 9" id="KW-0479">Metal-binding</keyword>
<dbReference type="SMART" id="SM01274">
    <property type="entry name" value="malic"/>
    <property type="match status" value="1"/>
</dbReference>
<proteinExistence type="inferred from homology"/>
<dbReference type="InterPro" id="IPR036291">
    <property type="entry name" value="NAD(P)-bd_dom_sf"/>
</dbReference>
<comment type="similarity">
    <text evidence="3">In the N-terminal section; belongs to the malic enzymes family.</text>
</comment>
<feature type="domain" description="Malic enzyme N-terminal" evidence="12">
    <location>
        <begin position="18"/>
        <end position="151"/>
    </location>
</feature>
<dbReference type="RefSeq" id="WP_108549438.1">
    <property type="nucleotide sequence ID" value="NZ_CP028907.1"/>
</dbReference>
<evidence type="ECO:0000256" key="5">
    <source>
        <dbReference type="ARBA" id="ARBA00022723"/>
    </source>
</evidence>
<feature type="binding site" evidence="10">
    <location>
        <position position="162"/>
    </location>
    <ligand>
        <name>a divalent metal cation</name>
        <dbReference type="ChEBI" id="CHEBI:60240"/>
    </ligand>
</feature>
<keyword evidence="14" id="KW-1185">Reference proteome</keyword>
<name>A0A2R4VXS1_9PROT</name>
<dbReference type="SUPFAM" id="SSF53659">
    <property type="entry name" value="Isocitrate/Isopropylmalate dehydrogenase-like"/>
    <property type="match status" value="1"/>
</dbReference>
<comment type="cofactor">
    <cofactor evidence="1">
        <name>Mn(2+)</name>
        <dbReference type="ChEBI" id="CHEBI:29035"/>
    </cofactor>
</comment>
<feature type="active site" description="Proton acceptor" evidence="8">
    <location>
        <position position="94"/>
    </location>
</feature>
<feature type="binding site" evidence="10">
    <location>
        <position position="287"/>
    </location>
    <ligand>
        <name>a divalent metal cation</name>
        <dbReference type="ChEBI" id="CHEBI:60240"/>
    </ligand>
</feature>
<comment type="similarity">
    <text evidence="4">In the C-terminal section; belongs to the phosphate acetyltransferase and butyryltransferase family.</text>
</comment>
<gene>
    <name evidence="13" type="ORF">A6A40_30040</name>
</gene>
<dbReference type="InterPro" id="IPR002505">
    <property type="entry name" value="PTA_PTB"/>
</dbReference>
<protein>
    <submittedName>
        <fullName evidence="13">NADP-dependent malic enzyme</fullName>
        <ecNumber evidence="13">1.1.1.40</ecNumber>
    </submittedName>
</protein>
<dbReference type="InterPro" id="IPR046346">
    <property type="entry name" value="Aminoacid_DH-like_N_sf"/>
</dbReference>